<dbReference type="Gene3D" id="3.40.190.290">
    <property type="match status" value="1"/>
</dbReference>
<dbReference type="SUPFAM" id="SSF53850">
    <property type="entry name" value="Periplasmic binding protein-like II"/>
    <property type="match status" value="1"/>
</dbReference>
<sequence length="293" mass="31702">MPTSDRRSPAEGPLLNLTVQQLAYLVAVADHETFSEAASSLGVTTSALSQGLAELERRLGLSLFERQGRRQLLREETNEVLAYAQRVVADTRDLGRWVGAAQDGGVGRVRVGMIDAAAVHHLHDEMTSFRAQYPEVDLRLVVAPSGELLDQVRRGDLDLAVIVDPENVDGLDVTPVATESLVVVAPAGHDIGAPNTWGPWVLFPRGSRTRQLIERALVTRGAVVDVVAESHQPDVLREMTRLGMGWSVLPDSQSGREVGEDPVVVAERHLVLVRPSARSANPAADQFAQALVD</sequence>
<evidence type="ECO:0000259" key="5">
    <source>
        <dbReference type="PROSITE" id="PS50931"/>
    </source>
</evidence>
<dbReference type="Pfam" id="PF03466">
    <property type="entry name" value="LysR_substrate"/>
    <property type="match status" value="1"/>
</dbReference>
<keyword evidence="3" id="KW-0238">DNA-binding</keyword>
<keyword evidence="4" id="KW-0804">Transcription</keyword>
<evidence type="ECO:0000256" key="4">
    <source>
        <dbReference type="ARBA" id="ARBA00023163"/>
    </source>
</evidence>
<dbReference type="Pfam" id="PF00126">
    <property type="entry name" value="HTH_1"/>
    <property type="match status" value="1"/>
</dbReference>
<dbReference type="InterPro" id="IPR005119">
    <property type="entry name" value="LysR_subst-bd"/>
</dbReference>
<evidence type="ECO:0000256" key="3">
    <source>
        <dbReference type="ARBA" id="ARBA00023125"/>
    </source>
</evidence>
<dbReference type="InterPro" id="IPR000847">
    <property type="entry name" value="LysR_HTH_N"/>
</dbReference>
<dbReference type="Gene3D" id="1.10.10.10">
    <property type="entry name" value="Winged helix-like DNA-binding domain superfamily/Winged helix DNA-binding domain"/>
    <property type="match status" value="1"/>
</dbReference>
<evidence type="ECO:0000256" key="2">
    <source>
        <dbReference type="ARBA" id="ARBA00023015"/>
    </source>
</evidence>
<organism evidence="6">
    <name type="scientific">freshwater metagenome</name>
    <dbReference type="NCBI Taxonomy" id="449393"/>
    <lineage>
        <taxon>unclassified sequences</taxon>
        <taxon>metagenomes</taxon>
        <taxon>ecological metagenomes</taxon>
    </lineage>
</organism>
<dbReference type="GO" id="GO:0000976">
    <property type="term" value="F:transcription cis-regulatory region binding"/>
    <property type="evidence" value="ECO:0007669"/>
    <property type="project" value="TreeGrafter"/>
</dbReference>
<dbReference type="InterPro" id="IPR036390">
    <property type="entry name" value="WH_DNA-bd_sf"/>
</dbReference>
<name>A0A6J6DQA1_9ZZZZ</name>
<dbReference type="PROSITE" id="PS50931">
    <property type="entry name" value="HTH_LYSR"/>
    <property type="match status" value="1"/>
</dbReference>
<dbReference type="GO" id="GO:0003700">
    <property type="term" value="F:DNA-binding transcription factor activity"/>
    <property type="evidence" value="ECO:0007669"/>
    <property type="project" value="InterPro"/>
</dbReference>
<comment type="similarity">
    <text evidence="1">Belongs to the LysR transcriptional regulatory family.</text>
</comment>
<evidence type="ECO:0000313" key="6">
    <source>
        <dbReference type="EMBL" id="CAB4565616.1"/>
    </source>
</evidence>
<gene>
    <name evidence="6" type="ORF">UFOPK1603_00865</name>
</gene>
<dbReference type="PANTHER" id="PTHR30126:SF97">
    <property type="entry name" value="HTH-TYPE TRANSCRIPTIONAL REGULATOR ABGR"/>
    <property type="match status" value="1"/>
</dbReference>
<dbReference type="PRINTS" id="PR00039">
    <property type="entry name" value="HTHLYSR"/>
</dbReference>
<dbReference type="CDD" id="cd05466">
    <property type="entry name" value="PBP2_LTTR_substrate"/>
    <property type="match status" value="1"/>
</dbReference>
<keyword evidence="2" id="KW-0805">Transcription regulation</keyword>
<proteinExistence type="inferred from homology"/>
<dbReference type="SUPFAM" id="SSF46785">
    <property type="entry name" value="Winged helix' DNA-binding domain"/>
    <property type="match status" value="1"/>
</dbReference>
<dbReference type="AlphaFoldDB" id="A0A6J6DQA1"/>
<dbReference type="EMBL" id="CAEZTG010000067">
    <property type="protein sequence ID" value="CAB4565616.1"/>
    <property type="molecule type" value="Genomic_DNA"/>
</dbReference>
<dbReference type="PANTHER" id="PTHR30126">
    <property type="entry name" value="HTH-TYPE TRANSCRIPTIONAL REGULATOR"/>
    <property type="match status" value="1"/>
</dbReference>
<evidence type="ECO:0000256" key="1">
    <source>
        <dbReference type="ARBA" id="ARBA00009437"/>
    </source>
</evidence>
<dbReference type="InterPro" id="IPR036388">
    <property type="entry name" value="WH-like_DNA-bd_sf"/>
</dbReference>
<feature type="domain" description="HTH lysR-type" evidence="5">
    <location>
        <begin position="17"/>
        <end position="74"/>
    </location>
</feature>
<reference evidence="6" key="1">
    <citation type="submission" date="2020-05" db="EMBL/GenBank/DDBJ databases">
        <authorList>
            <person name="Chiriac C."/>
            <person name="Salcher M."/>
            <person name="Ghai R."/>
            <person name="Kavagutti S V."/>
        </authorList>
    </citation>
    <scope>NUCLEOTIDE SEQUENCE</scope>
</reference>
<protein>
    <submittedName>
        <fullName evidence="6">Unannotated protein</fullName>
    </submittedName>
</protein>
<accession>A0A6J6DQA1</accession>